<sequence length="43" mass="5217">MFLRISERKTCFHFCWKCFKIEKEKPRSQAGLFVELIAYYGIV</sequence>
<accession>A0A248UKK9</accession>
<dbReference type="EMBL" id="CP022604">
    <property type="protein sequence ID" value="ASV87162.1"/>
    <property type="molecule type" value="Genomic_DNA"/>
</dbReference>
<dbReference type="Proteomes" id="UP000215256">
    <property type="component" value="Chromosome 1"/>
</dbReference>
<gene>
    <name evidence="1" type="ORF">CES85_0321</name>
</gene>
<name>A0A248UKK9_9HYPH</name>
<organism evidence="1 2">
    <name type="scientific">Ochrobactrum quorumnocens</name>
    <dbReference type="NCBI Taxonomy" id="271865"/>
    <lineage>
        <taxon>Bacteria</taxon>
        <taxon>Pseudomonadati</taxon>
        <taxon>Pseudomonadota</taxon>
        <taxon>Alphaproteobacteria</taxon>
        <taxon>Hyphomicrobiales</taxon>
        <taxon>Brucellaceae</taxon>
        <taxon>Brucella/Ochrobactrum group</taxon>
        <taxon>Ochrobactrum</taxon>
    </lineage>
</organism>
<dbReference type="KEGG" id="och:CES85_0321"/>
<evidence type="ECO:0000313" key="2">
    <source>
        <dbReference type="Proteomes" id="UP000215256"/>
    </source>
</evidence>
<evidence type="ECO:0000313" key="1">
    <source>
        <dbReference type="EMBL" id="ASV87162.1"/>
    </source>
</evidence>
<protein>
    <submittedName>
        <fullName evidence="1">Uncharacterized protein</fullName>
    </submittedName>
</protein>
<dbReference type="AlphaFoldDB" id="A0A248UKK9"/>
<reference evidence="1 2" key="1">
    <citation type="submission" date="2017-07" db="EMBL/GenBank/DDBJ databases">
        <title>Phylogenetic study on the rhizospheric bacterium Ochrobactrum sp. A44.</title>
        <authorList>
            <person name="Krzyzanowska D.M."/>
            <person name="Ossowicki A."/>
            <person name="Rajewska M."/>
            <person name="Maciag T."/>
            <person name="Kaczynski Z."/>
            <person name="Czerwicka M."/>
            <person name="Jafra S."/>
        </authorList>
    </citation>
    <scope>NUCLEOTIDE SEQUENCE [LARGE SCALE GENOMIC DNA]</scope>
    <source>
        <strain evidence="1 2">A44</strain>
    </source>
</reference>
<proteinExistence type="predicted"/>